<dbReference type="EMBL" id="MT144857">
    <property type="protein sequence ID" value="QJI00507.1"/>
    <property type="molecule type" value="Genomic_DNA"/>
</dbReference>
<dbReference type="SUPFAM" id="SSF50129">
    <property type="entry name" value="GroES-like"/>
    <property type="match status" value="1"/>
</dbReference>
<dbReference type="Gene3D" id="2.30.33.40">
    <property type="entry name" value="GroES chaperonin"/>
    <property type="match status" value="1"/>
</dbReference>
<reference evidence="2" key="1">
    <citation type="submission" date="2020-03" db="EMBL/GenBank/DDBJ databases">
        <title>The deep terrestrial virosphere.</title>
        <authorList>
            <person name="Holmfeldt K."/>
            <person name="Nilsson E."/>
            <person name="Simone D."/>
            <person name="Lopez-Fernandez M."/>
            <person name="Wu X."/>
            <person name="de Brujin I."/>
            <person name="Lundin D."/>
            <person name="Andersson A."/>
            <person name="Bertilsson S."/>
            <person name="Dopson M."/>
        </authorList>
    </citation>
    <scope>NUCLEOTIDE SEQUENCE</scope>
    <source>
        <strain evidence="2">TM448B01980</strain>
    </source>
</reference>
<dbReference type="InterPro" id="IPR020818">
    <property type="entry name" value="Chaperonin_GroES"/>
</dbReference>
<dbReference type="GO" id="GO:0005524">
    <property type="term" value="F:ATP binding"/>
    <property type="evidence" value="ECO:0007669"/>
    <property type="project" value="InterPro"/>
</dbReference>
<protein>
    <submittedName>
        <fullName evidence="2">Putative chaperonin</fullName>
    </submittedName>
</protein>
<evidence type="ECO:0000313" key="2">
    <source>
        <dbReference type="EMBL" id="QJI00507.1"/>
    </source>
</evidence>
<name>A0A6M3XRP9_9ZZZZ</name>
<evidence type="ECO:0000256" key="1">
    <source>
        <dbReference type="ARBA" id="ARBA00023186"/>
    </source>
</evidence>
<gene>
    <name evidence="2" type="ORF">TM448B01980_0007</name>
</gene>
<keyword evidence="1" id="KW-0143">Chaperone</keyword>
<dbReference type="InterPro" id="IPR037124">
    <property type="entry name" value="Chaperonin_GroES_sf"/>
</dbReference>
<dbReference type="PRINTS" id="PR00297">
    <property type="entry name" value="CHAPERONIN10"/>
</dbReference>
<dbReference type="GO" id="GO:0044183">
    <property type="term" value="F:protein folding chaperone"/>
    <property type="evidence" value="ECO:0007669"/>
    <property type="project" value="InterPro"/>
</dbReference>
<dbReference type="InterPro" id="IPR011032">
    <property type="entry name" value="GroES-like_sf"/>
</dbReference>
<organism evidence="2">
    <name type="scientific">viral metagenome</name>
    <dbReference type="NCBI Taxonomy" id="1070528"/>
    <lineage>
        <taxon>unclassified sequences</taxon>
        <taxon>metagenomes</taxon>
        <taxon>organismal metagenomes</taxon>
    </lineage>
</organism>
<dbReference type="CDD" id="cd00320">
    <property type="entry name" value="cpn10"/>
    <property type="match status" value="1"/>
</dbReference>
<dbReference type="SMART" id="SM00883">
    <property type="entry name" value="Cpn10"/>
    <property type="match status" value="1"/>
</dbReference>
<accession>A0A6M3XRP9</accession>
<proteinExistence type="predicted"/>
<dbReference type="AlphaFoldDB" id="A0A6M3XRP9"/>
<sequence>MNTIDNFQPLGVRVLIRFEMVKDKFENIILPSEKKQQLMSAEIISLGEVARDGYGFKKGDIVFTPYWVGINMEFYNFDFPEGNYRLITAEEILAKKVE</sequence>
<dbReference type="Pfam" id="PF00166">
    <property type="entry name" value="Cpn10"/>
    <property type="match status" value="1"/>
</dbReference>